<evidence type="ECO:0000313" key="3">
    <source>
        <dbReference type="Proteomes" id="UP000076962"/>
    </source>
</evidence>
<evidence type="ECO:0000313" key="2">
    <source>
        <dbReference type="EMBL" id="OAD21475.1"/>
    </source>
</evidence>
<organism evidence="2 3">
    <name type="scientific">Candidatus Thiomargarita nelsonii</name>
    <dbReference type="NCBI Taxonomy" id="1003181"/>
    <lineage>
        <taxon>Bacteria</taxon>
        <taxon>Pseudomonadati</taxon>
        <taxon>Pseudomonadota</taxon>
        <taxon>Gammaproteobacteria</taxon>
        <taxon>Thiotrichales</taxon>
        <taxon>Thiotrichaceae</taxon>
        <taxon>Thiomargarita</taxon>
    </lineage>
</organism>
<proteinExistence type="predicted"/>
<dbReference type="SUPFAM" id="SSF53756">
    <property type="entry name" value="UDP-Glycosyltransferase/glycogen phosphorylase"/>
    <property type="match status" value="1"/>
</dbReference>
<dbReference type="Gene3D" id="3.40.50.2000">
    <property type="entry name" value="Glycogen Phosphorylase B"/>
    <property type="match status" value="1"/>
</dbReference>
<dbReference type="Proteomes" id="UP000076962">
    <property type="component" value="Unassembled WGS sequence"/>
</dbReference>
<sequence length="57" mass="6362">MSNEIKVLEKKSLRKSVGVVVGTLPGIVMFAPIIKELNRQKLPSFVIHTGQHYSPNM</sequence>
<keyword evidence="1" id="KW-1133">Transmembrane helix</keyword>
<protein>
    <recommendedName>
        <fullName evidence="4">UDP-N-acetylglucosamine 2-epimerase</fullName>
    </recommendedName>
</protein>
<dbReference type="EMBL" id="LUTY01001602">
    <property type="protein sequence ID" value="OAD21475.1"/>
    <property type="molecule type" value="Genomic_DNA"/>
</dbReference>
<keyword evidence="3" id="KW-1185">Reference proteome</keyword>
<feature type="non-terminal residue" evidence="2">
    <location>
        <position position="57"/>
    </location>
</feature>
<evidence type="ECO:0000256" key="1">
    <source>
        <dbReference type="SAM" id="Phobius"/>
    </source>
</evidence>
<evidence type="ECO:0008006" key="4">
    <source>
        <dbReference type="Google" id="ProtNLM"/>
    </source>
</evidence>
<reference evidence="2 3" key="1">
    <citation type="submission" date="2016-05" db="EMBL/GenBank/DDBJ databases">
        <title>Single-cell genome of chain-forming Candidatus Thiomargarita nelsonii and comparison to other large sulfur-oxidizing bacteria.</title>
        <authorList>
            <person name="Winkel M."/>
            <person name="Salman V."/>
            <person name="Woyke T."/>
            <person name="Schulz-Vogt H."/>
            <person name="Richter M."/>
            <person name="Flood B."/>
            <person name="Bailey J."/>
            <person name="Amann R."/>
            <person name="Mussmann M."/>
        </authorList>
    </citation>
    <scope>NUCLEOTIDE SEQUENCE [LARGE SCALE GENOMIC DNA]</scope>
    <source>
        <strain evidence="2 3">THI036</strain>
    </source>
</reference>
<name>A0A176S0G3_9GAMM</name>
<gene>
    <name evidence="2" type="ORF">THIOM_002753</name>
</gene>
<feature type="transmembrane region" description="Helical" evidence="1">
    <location>
        <begin position="16"/>
        <end position="34"/>
    </location>
</feature>
<accession>A0A176S0G3</accession>
<dbReference type="AlphaFoldDB" id="A0A176S0G3"/>
<comment type="caution">
    <text evidence="2">The sequence shown here is derived from an EMBL/GenBank/DDBJ whole genome shotgun (WGS) entry which is preliminary data.</text>
</comment>
<keyword evidence="1" id="KW-0812">Transmembrane</keyword>
<keyword evidence="1" id="KW-0472">Membrane</keyword>